<sequence>MVSRDFDLFVAFSLVVFTYIGALGLSEQCREMDEKTAKVVSGKSFMMDEQIGRQVWSQSSGTHLMVAESAVPPRKARGLAVSAPGHHKSAAASTSPKTRLLWVHIQSFVSVDPNSTRVPAASIL</sequence>
<dbReference type="AlphaFoldDB" id="A0A8J2QTL1"/>
<gene>
    <name evidence="2" type="ORF">DCHRY22_LOCUS8273</name>
</gene>
<protein>
    <submittedName>
        <fullName evidence="2">(African queen) hypothetical protein</fullName>
    </submittedName>
</protein>
<evidence type="ECO:0000256" key="1">
    <source>
        <dbReference type="SAM" id="Phobius"/>
    </source>
</evidence>
<evidence type="ECO:0000313" key="2">
    <source>
        <dbReference type="EMBL" id="CAG9568386.1"/>
    </source>
</evidence>
<dbReference type="EMBL" id="CAKASE010000060">
    <property type="protein sequence ID" value="CAG9568386.1"/>
    <property type="molecule type" value="Genomic_DNA"/>
</dbReference>
<comment type="caution">
    <text evidence="2">The sequence shown here is derived from an EMBL/GenBank/DDBJ whole genome shotgun (WGS) entry which is preliminary data.</text>
</comment>
<organism evidence="2 3">
    <name type="scientific">Danaus chrysippus</name>
    <name type="common">African queen</name>
    <dbReference type="NCBI Taxonomy" id="151541"/>
    <lineage>
        <taxon>Eukaryota</taxon>
        <taxon>Metazoa</taxon>
        <taxon>Ecdysozoa</taxon>
        <taxon>Arthropoda</taxon>
        <taxon>Hexapoda</taxon>
        <taxon>Insecta</taxon>
        <taxon>Pterygota</taxon>
        <taxon>Neoptera</taxon>
        <taxon>Endopterygota</taxon>
        <taxon>Lepidoptera</taxon>
        <taxon>Glossata</taxon>
        <taxon>Ditrysia</taxon>
        <taxon>Papilionoidea</taxon>
        <taxon>Nymphalidae</taxon>
        <taxon>Danainae</taxon>
        <taxon>Danaini</taxon>
        <taxon>Danaina</taxon>
        <taxon>Danaus</taxon>
        <taxon>Anosia</taxon>
    </lineage>
</organism>
<keyword evidence="1" id="KW-0472">Membrane</keyword>
<proteinExistence type="predicted"/>
<feature type="transmembrane region" description="Helical" evidence="1">
    <location>
        <begin position="6"/>
        <end position="25"/>
    </location>
</feature>
<evidence type="ECO:0000313" key="3">
    <source>
        <dbReference type="Proteomes" id="UP000789524"/>
    </source>
</evidence>
<keyword evidence="1" id="KW-0812">Transmembrane</keyword>
<keyword evidence="1" id="KW-1133">Transmembrane helix</keyword>
<keyword evidence="3" id="KW-1185">Reference proteome</keyword>
<dbReference type="Proteomes" id="UP000789524">
    <property type="component" value="Unassembled WGS sequence"/>
</dbReference>
<reference evidence="2" key="1">
    <citation type="submission" date="2021-09" db="EMBL/GenBank/DDBJ databases">
        <authorList>
            <person name="Martin H S."/>
        </authorList>
    </citation>
    <scope>NUCLEOTIDE SEQUENCE</scope>
</reference>
<name>A0A8J2QTL1_9NEOP</name>
<accession>A0A8J2QTL1</accession>